<keyword evidence="3" id="KW-0479">Metal-binding</keyword>
<dbReference type="InterPro" id="IPR023198">
    <property type="entry name" value="PGP-like_dom2"/>
</dbReference>
<evidence type="ECO:0000313" key="7">
    <source>
        <dbReference type="Proteomes" id="UP000095228"/>
    </source>
</evidence>
<name>A0A1D8AVB4_9BACT</name>
<dbReference type="Pfam" id="PF00702">
    <property type="entry name" value="Hydrolase"/>
    <property type="match status" value="1"/>
</dbReference>
<dbReference type="NCBIfam" id="TIGR01509">
    <property type="entry name" value="HAD-SF-IA-v3"/>
    <property type="match status" value="1"/>
</dbReference>
<evidence type="ECO:0000256" key="5">
    <source>
        <dbReference type="ARBA" id="ARBA00023277"/>
    </source>
</evidence>
<dbReference type="Gene3D" id="3.40.50.1000">
    <property type="entry name" value="HAD superfamily/HAD-like"/>
    <property type="match status" value="1"/>
</dbReference>
<dbReference type="GO" id="GO:0016798">
    <property type="term" value="F:hydrolase activity, acting on glycosyl bonds"/>
    <property type="evidence" value="ECO:0007669"/>
    <property type="project" value="UniProtKB-KW"/>
</dbReference>
<keyword evidence="6" id="KW-0378">Hydrolase</keyword>
<reference evidence="6 7" key="1">
    <citation type="submission" date="2016-06" db="EMBL/GenBank/DDBJ databases">
        <title>Three novel species with peptidoglycan cell walls form the new genus Lacunisphaera gen. nov. in the family Opitutaceae of the verrucomicrobial subdivision 4.</title>
        <authorList>
            <person name="Rast P."/>
            <person name="Gloeckner I."/>
            <person name="Jogler M."/>
            <person name="Boedeker C."/>
            <person name="Jeske O."/>
            <person name="Wiegand S."/>
            <person name="Reinhardt R."/>
            <person name="Schumann P."/>
            <person name="Rohde M."/>
            <person name="Spring S."/>
            <person name="Gloeckner F.O."/>
            <person name="Jogler C."/>
        </authorList>
    </citation>
    <scope>NUCLEOTIDE SEQUENCE [LARGE SCALE GENOMIC DNA]</scope>
    <source>
        <strain evidence="6 7">IG16b</strain>
    </source>
</reference>
<evidence type="ECO:0000256" key="3">
    <source>
        <dbReference type="ARBA" id="ARBA00022723"/>
    </source>
</evidence>
<comment type="similarity">
    <text evidence="2">Belongs to the HAD-like hydrolase superfamily. CbbY/CbbZ/Gph/YieH family.</text>
</comment>
<evidence type="ECO:0000256" key="1">
    <source>
        <dbReference type="ARBA" id="ARBA00001946"/>
    </source>
</evidence>
<dbReference type="GO" id="GO:0046872">
    <property type="term" value="F:metal ion binding"/>
    <property type="evidence" value="ECO:0007669"/>
    <property type="project" value="UniProtKB-KW"/>
</dbReference>
<dbReference type="PANTHER" id="PTHR46193">
    <property type="entry name" value="6-PHOSPHOGLUCONATE PHOSPHATASE"/>
    <property type="match status" value="1"/>
</dbReference>
<dbReference type="InterPro" id="IPR036412">
    <property type="entry name" value="HAD-like_sf"/>
</dbReference>
<evidence type="ECO:0000256" key="2">
    <source>
        <dbReference type="ARBA" id="ARBA00006171"/>
    </source>
</evidence>
<keyword evidence="7" id="KW-1185">Reference proteome</keyword>
<sequence length="276" mass="29174">MTLLVNSPSSVRSSETAAAPAGWAFDAVIFDMDGVITDTASVHSRAWKHMFDEHLARRAQQHGTPFRAFSHERDYRTYVDGKPRYQGVAAFLAARGIALPWGHPADPAGAETVCGLGNRKNVLFNEIIGNDGVRVYDSSLRLIRALLGRGLQVGLATSSRNSALILGRTPAAAFFGTIVDGLVSERLGLKGKPAPDIFTTASANLGVPCARAVVVEDAVSGVQAGAAGGFGLVVGIAREGNAEELRENGADMVVHDLAEVSMEEINRRIRLKGAAA</sequence>
<keyword evidence="5" id="KW-0119">Carbohydrate metabolism</keyword>
<dbReference type="EMBL" id="CP016094">
    <property type="protein sequence ID" value="AOS44847.1"/>
    <property type="molecule type" value="Genomic_DNA"/>
</dbReference>
<evidence type="ECO:0000313" key="6">
    <source>
        <dbReference type="EMBL" id="AOS44847.1"/>
    </source>
</evidence>
<dbReference type="KEGG" id="obg:Verru16b_01916"/>
<dbReference type="Proteomes" id="UP000095228">
    <property type="component" value="Chromosome"/>
</dbReference>
<gene>
    <name evidence="6" type="ORF">Verru16b_01916</name>
</gene>
<dbReference type="InterPro" id="IPR023214">
    <property type="entry name" value="HAD_sf"/>
</dbReference>
<dbReference type="SFLD" id="SFLDS00003">
    <property type="entry name" value="Haloacid_Dehalogenase"/>
    <property type="match status" value="1"/>
</dbReference>
<proteinExistence type="inferred from homology"/>
<dbReference type="PANTHER" id="PTHR46193:SF18">
    <property type="entry name" value="HEXITOL PHOSPHATASE B"/>
    <property type="match status" value="1"/>
</dbReference>
<dbReference type="AlphaFoldDB" id="A0A1D8AVB4"/>
<dbReference type="Gene3D" id="1.10.150.240">
    <property type="entry name" value="Putative phosphatase, domain 2"/>
    <property type="match status" value="1"/>
</dbReference>
<keyword evidence="4" id="KW-0460">Magnesium</keyword>
<dbReference type="EC" id="3.2.1.-" evidence="6"/>
<comment type="cofactor">
    <cofactor evidence="1">
        <name>Mg(2+)</name>
        <dbReference type="ChEBI" id="CHEBI:18420"/>
    </cofactor>
</comment>
<evidence type="ECO:0000256" key="4">
    <source>
        <dbReference type="ARBA" id="ARBA00022842"/>
    </source>
</evidence>
<dbReference type="SFLD" id="SFLDG01129">
    <property type="entry name" value="C1.5:_HAD__Beta-PGM__Phosphata"/>
    <property type="match status" value="1"/>
</dbReference>
<dbReference type="STRING" id="1838286.Verru16b_01916"/>
<dbReference type="InterPro" id="IPR051600">
    <property type="entry name" value="Beta-PGM-like"/>
</dbReference>
<accession>A0A1D8AVB4</accession>
<dbReference type="OrthoDB" id="9797743at2"/>
<dbReference type="SUPFAM" id="SSF56784">
    <property type="entry name" value="HAD-like"/>
    <property type="match status" value="1"/>
</dbReference>
<keyword evidence="6" id="KW-0326">Glycosidase</keyword>
<dbReference type="InterPro" id="IPR006439">
    <property type="entry name" value="HAD-SF_hydro_IA"/>
</dbReference>
<protein>
    <submittedName>
        <fullName evidence="6">Putative glycosyl hydrolase</fullName>
        <ecNumber evidence="6">3.2.1.-</ecNumber>
    </submittedName>
</protein>
<organism evidence="6 7">
    <name type="scientific">Lacunisphaera limnophila</name>
    <dbReference type="NCBI Taxonomy" id="1838286"/>
    <lineage>
        <taxon>Bacteria</taxon>
        <taxon>Pseudomonadati</taxon>
        <taxon>Verrucomicrobiota</taxon>
        <taxon>Opitutia</taxon>
        <taxon>Opitutales</taxon>
        <taxon>Opitutaceae</taxon>
        <taxon>Lacunisphaera</taxon>
    </lineage>
</organism>